<keyword evidence="6" id="KW-1185">Reference proteome</keyword>
<dbReference type="AlphaFoldDB" id="A0A4C1UXB0"/>
<evidence type="ECO:0000256" key="2">
    <source>
        <dbReference type="ARBA" id="ARBA00023157"/>
    </source>
</evidence>
<evidence type="ECO:0000313" key="5">
    <source>
        <dbReference type="EMBL" id="GBP30404.1"/>
    </source>
</evidence>
<organism evidence="5 6">
    <name type="scientific">Eumeta variegata</name>
    <name type="common">Bagworm moth</name>
    <name type="synonym">Eumeta japonica</name>
    <dbReference type="NCBI Taxonomy" id="151549"/>
    <lineage>
        <taxon>Eukaryota</taxon>
        <taxon>Metazoa</taxon>
        <taxon>Ecdysozoa</taxon>
        <taxon>Arthropoda</taxon>
        <taxon>Hexapoda</taxon>
        <taxon>Insecta</taxon>
        <taxon>Pterygota</taxon>
        <taxon>Neoptera</taxon>
        <taxon>Endopterygota</taxon>
        <taxon>Lepidoptera</taxon>
        <taxon>Glossata</taxon>
        <taxon>Ditrysia</taxon>
        <taxon>Tineoidea</taxon>
        <taxon>Psychidae</taxon>
        <taxon>Oiketicinae</taxon>
        <taxon>Eumeta</taxon>
    </lineage>
</organism>
<dbReference type="GO" id="GO:0030414">
    <property type="term" value="F:peptidase inhibitor activity"/>
    <property type="evidence" value="ECO:0007669"/>
    <property type="project" value="UniProtKB-KW"/>
</dbReference>
<evidence type="ECO:0000259" key="4">
    <source>
        <dbReference type="Pfam" id="PF01826"/>
    </source>
</evidence>
<dbReference type="PANTHER" id="PTHR23259:SF70">
    <property type="entry name" value="ACCESSORY GLAND PROTEIN ACP62F-RELATED"/>
    <property type="match status" value="1"/>
</dbReference>
<comment type="caution">
    <text evidence="5">The sequence shown here is derived from an EMBL/GenBank/DDBJ whole genome shotgun (WGS) entry which is preliminary data.</text>
</comment>
<dbReference type="SUPFAM" id="SSF57567">
    <property type="entry name" value="Serine protease inhibitors"/>
    <property type="match status" value="1"/>
</dbReference>
<protein>
    <submittedName>
        <fullName evidence="5">Cysteine-rich venom protein 6</fullName>
    </submittedName>
</protein>
<dbReference type="InterPro" id="IPR036084">
    <property type="entry name" value="Ser_inhib-like_sf"/>
</dbReference>
<dbReference type="EMBL" id="BGZK01000232">
    <property type="protein sequence ID" value="GBP30404.1"/>
    <property type="molecule type" value="Genomic_DNA"/>
</dbReference>
<gene>
    <name evidence="5" type="ORF">EVAR_18203_1</name>
</gene>
<dbReference type="CDD" id="cd19941">
    <property type="entry name" value="TIL"/>
    <property type="match status" value="1"/>
</dbReference>
<dbReference type="PANTHER" id="PTHR23259">
    <property type="entry name" value="RIDDLE"/>
    <property type="match status" value="1"/>
</dbReference>
<dbReference type="InterPro" id="IPR051368">
    <property type="entry name" value="SerProtInhib-TIL_Domain"/>
</dbReference>
<proteinExistence type="predicted"/>
<feature type="signal peptide" evidence="3">
    <location>
        <begin position="1"/>
        <end position="20"/>
    </location>
</feature>
<reference evidence="5 6" key="1">
    <citation type="journal article" date="2019" name="Commun. Biol.">
        <title>The bagworm genome reveals a unique fibroin gene that provides high tensile strength.</title>
        <authorList>
            <person name="Kono N."/>
            <person name="Nakamura H."/>
            <person name="Ohtoshi R."/>
            <person name="Tomita M."/>
            <person name="Numata K."/>
            <person name="Arakawa K."/>
        </authorList>
    </citation>
    <scope>NUCLEOTIDE SEQUENCE [LARGE SCALE GENOMIC DNA]</scope>
</reference>
<sequence length="145" mass="15666">MKIRSFAGALFVSLIVGLSSESHRRHGHSQIQRSHQCVAGLLGRKRISDGDQLMERDCGDKGGKPCLSQNEVYDMCNAQCEPSCADPEPICTKICTGGCVCASGLLRDESGECVSVERCSRNATNPGLLSKYLNVINKILHLSVV</sequence>
<keyword evidence="1" id="KW-0646">Protease inhibitor</keyword>
<keyword evidence="3" id="KW-0732">Signal</keyword>
<dbReference type="Pfam" id="PF01826">
    <property type="entry name" value="TIL"/>
    <property type="match status" value="1"/>
</dbReference>
<name>A0A4C1UXB0_EUMVA</name>
<dbReference type="Proteomes" id="UP000299102">
    <property type="component" value="Unassembled WGS sequence"/>
</dbReference>
<feature type="chain" id="PRO_5020036845" evidence="3">
    <location>
        <begin position="21"/>
        <end position="145"/>
    </location>
</feature>
<evidence type="ECO:0000256" key="1">
    <source>
        <dbReference type="ARBA" id="ARBA00022690"/>
    </source>
</evidence>
<feature type="domain" description="TIL" evidence="4">
    <location>
        <begin position="68"/>
        <end position="119"/>
    </location>
</feature>
<dbReference type="OrthoDB" id="6236007at2759"/>
<dbReference type="Gene3D" id="2.10.25.10">
    <property type="entry name" value="Laminin"/>
    <property type="match status" value="1"/>
</dbReference>
<keyword evidence="2" id="KW-1015">Disulfide bond</keyword>
<accession>A0A4C1UXB0</accession>
<evidence type="ECO:0000256" key="3">
    <source>
        <dbReference type="SAM" id="SignalP"/>
    </source>
</evidence>
<evidence type="ECO:0000313" key="6">
    <source>
        <dbReference type="Proteomes" id="UP000299102"/>
    </source>
</evidence>
<dbReference type="InterPro" id="IPR002919">
    <property type="entry name" value="TIL_dom"/>
</dbReference>